<proteinExistence type="predicted"/>
<organism evidence="3 4">
    <name type="scientific">Funneliformis mosseae</name>
    <name type="common">Endomycorrhizal fungus</name>
    <name type="synonym">Glomus mosseae</name>
    <dbReference type="NCBI Taxonomy" id="27381"/>
    <lineage>
        <taxon>Eukaryota</taxon>
        <taxon>Fungi</taxon>
        <taxon>Fungi incertae sedis</taxon>
        <taxon>Mucoromycota</taxon>
        <taxon>Glomeromycotina</taxon>
        <taxon>Glomeromycetes</taxon>
        <taxon>Glomerales</taxon>
        <taxon>Glomeraceae</taxon>
        <taxon>Funneliformis</taxon>
    </lineage>
</organism>
<comment type="caution">
    <text evidence="3">The sequence shown here is derived from an EMBL/GenBank/DDBJ whole genome shotgun (WGS) entry which is preliminary data.</text>
</comment>
<name>A0A9N9AI67_FUNMO</name>
<keyword evidence="4" id="KW-1185">Reference proteome</keyword>
<sequence>MSSQNPLNENLQKTFYIPKGKSGYVIGHKSTHLNQMKKSSGAEIKIKGTSNNPCRAVIKGTAEQIKMAVILLQDTLVRSYSISPSIGFTLLNVSDEYESRCFGSDIKIISFNKASNDDHETIPFDKYIFAINALPTCPYPYPSTSITPEFLSESHVTCKNCNPLDFSTNSLSGKVYKFSTIQMLEPCLNHICEDLIYEKNISEDEEFRLKVCFGKVIFTKIEQTSLTLCEWNGLKRGHKGVTTSFNHDIGSLERDYLIERLIQDFGFRQVNLVEETVITILFTERNTNCRMKLYFDPIVSTWKIRRLTKSISRHAIIDIVSGKESPDLRFLIKSQNPTRFPIVQKYHTTINNIQKSNRFLGRMNLINGPSPLQLDCSKMYIRQSDFVSNRNFKCTSVRQSIIKKQFINGICTLNFMSTLQDEEGRVTSEDTVNLIHHSWITPSFSGRAPINPEDPKFHDSIIESINLARRLTEMIGQIRFQFLEIV</sequence>
<feature type="domain" description="K Homology" evidence="2">
    <location>
        <begin position="9"/>
        <end position="77"/>
    </location>
</feature>
<dbReference type="InterPro" id="IPR036612">
    <property type="entry name" value="KH_dom_type_1_sf"/>
</dbReference>
<accession>A0A9N9AI67</accession>
<dbReference type="CDD" id="cd00105">
    <property type="entry name" value="KH-I"/>
    <property type="match status" value="1"/>
</dbReference>
<gene>
    <name evidence="3" type="ORF">FMOSSE_LOCUS5516</name>
</gene>
<protein>
    <submittedName>
        <fullName evidence="3">3826_t:CDS:1</fullName>
    </submittedName>
</protein>
<keyword evidence="1" id="KW-0694">RNA-binding</keyword>
<evidence type="ECO:0000259" key="2">
    <source>
        <dbReference type="SMART" id="SM00322"/>
    </source>
</evidence>
<dbReference type="EMBL" id="CAJVPP010001054">
    <property type="protein sequence ID" value="CAG8531150.1"/>
    <property type="molecule type" value="Genomic_DNA"/>
</dbReference>
<dbReference type="Gene3D" id="3.30.1370.10">
    <property type="entry name" value="K Homology domain, type 1"/>
    <property type="match status" value="1"/>
</dbReference>
<dbReference type="SUPFAM" id="SSF54791">
    <property type="entry name" value="Eukaryotic type KH-domain (KH-domain type I)"/>
    <property type="match status" value="1"/>
</dbReference>
<evidence type="ECO:0000256" key="1">
    <source>
        <dbReference type="PROSITE-ProRule" id="PRU00117"/>
    </source>
</evidence>
<evidence type="ECO:0000313" key="3">
    <source>
        <dbReference type="EMBL" id="CAG8531150.1"/>
    </source>
</evidence>
<dbReference type="Pfam" id="PF00013">
    <property type="entry name" value="KH_1"/>
    <property type="match status" value="1"/>
</dbReference>
<dbReference type="GO" id="GO:0003723">
    <property type="term" value="F:RNA binding"/>
    <property type="evidence" value="ECO:0007669"/>
    <property type="project" value="UniProtKB-UniRule"/>
</dbReference>
<dbReference type="InterPro" id="IPR004088">
    <property type="entry name" value="KH_dom_type_1"/>
</dbReference>
<dbReference type="SMART" id="SM00322">
    <property type="entry name" value="KH"/>
    <property type="match status" value="1"/>
</dbReference>
<reference evidence="3" key="1">
    <citation type="submission" date="2021-06" db="EMBL/GenBank/DDBJ databases">
        <authorList>
            <person name="Kallberg Y."/>
            <person name="Tangrot J."/>
            <person name="Rosling A."/>
        </authorList>
    </citation>
    <scope>NUCLEOTIDE SEQUENCE</scope>
    <source>
        <strain evidence="3">87-6 pot B 2015</strain>
    </source>
</reference>
<evidence type="ECO:0000313" key="4">
    <source>
        <dbReference type="Proteomes" id="UP000789375"/>
    </source>
</evidence>
<dbReference type="Proteomes" id="UP000789375">
    <property type="component" value="Unassembled WGS sequence"/>
</dbReference>
<dbReference type="AlphaFoldDB" id="A0A9N9AI67"/>
<dbReference type="PROSITE" id="PS50084">
    <property type="entry name" value="KH_TYPE_1"/>
    <property type="match status" value="1"/>
</dbReference>
<dbReference type="InterPro" id="IPR004087">
    <property type="entry name" value="KH_dom"/>
</dbReference>